<dbReference type="HOGENOM" id="CLU_2160883_0_0_1"/>
<dbReference type="Proteomes" id="UP000000305">
    <property type="component" value="Unassembled WGS sequence"/>
</dbReference>
<name>E9G8C2_DAPPU</name>
<accession>E9G8C2</accession>
<dbReference type="AlphaFoldDB" id="E9G8C2"/>
<dbReference type="EMBL" id="GL732535">
    <property type="protein sequence ID" value="EFX83952.1"/>
    <property type="molecule type" value="Genomic_DNA"/>
</dbReference>
<organism evidence="1 2">
    <name type="scientific">Daphnia pulex</name>
    <name type="common">Water flea</name>
    <dbReference type="NCBI Taxonomy" id="6669"/>
    <lineage>
        <taxon>Eukaryota</taxon>
        <taxon>Metazoa</taxon>
        <taxon>Ecdysozoa</taxon>
        <taxon>Arthropoda</taxon>
        <taxon>Crustacea</taxon>
        <taxon>Branchiopoda</taxon>
        <taxon>Diplostraca</taxon>
        <taxon>Cladocera</taxon>
        <taxon>Anomopoda</taxon>
        <taxon>Daphniidae</taxon>
        <taxon>Daphnia</taxon>
    </lineage>
</organism>
<sequence length="111" mass="11879">MEVVGHSVVEVVTIPVDFSVGAVVAVVVEAPTEVEDTEDNNPSIFGVEEVDGLAVEEVDKRTDTRPTVDLIAVVGVEVVFRCSVGCWLKVVGMYSLERLDVNVVAAIVHDV</sequence>
<keyword evidence="2" id="KW-1185">Reference proteome</keyword>
<evidence type="ECO:0000313" key="1">
    <source>
        <dbReference type="EMBL" id="EFX83952.1"/>
    </source>
</evidence>
<dbReference type="InParanoid" id="E9G8C2"/>
<proteinExistence type="predicted"/>
<gene>
    <name evidence="1" type="ORF">DAPPUDRAFT_314989</name>
</gene>
<dbReference type="KEGG" id="dpx:DAPPUDRAFT_314989"/>
<protein>
    <submittedName>
        <fullName evidence="1">Uncharacterized protein</fullName>
    </submittedName>
</protein>
<reference evidence="1 2" key="1">
    <citation type="journal article" date="2011" name="Science">
        <title>The ecoresponsive genome of Daphnia pulex.</title>
        <authorList>
            <person name="Colbourne J.K."/>
            <person name="Pfrender M.E."/>
            <person name="Gilbert D."/>
            <person name="Thomas W.K."/>
            <person name="Tucker A."/>
            <person name="Oakley T.H."/>
            <person name="Tokishita S."/>
            <person name="Aerts A."/>
            <person name="Arnold G.J."/>
            <person name="Basu M.K."/>
            <person name="Bauer D.J."/>
            <person name="Caceres C.E."/>
            <person name="Carmel L."/>
            <person name="Casola C."/>
            <person name="Choi J.H."/>
            <person name="Detter J.C."/>
            <person name="Dong Q."/>
            <person name="Dusheyko S."/>
            <person name="Eads B.D."/>
            <person name="Frohlich T."/>
            <person name="Geiler-Samerotte K.A."/>
            <person name="Gerlach D."/>
            <person name="Hatcher P."/>
            <person name="Jogdeo S."/>
            <person name="Krijgsveld J."/>
            <person name="Kriventseva E.V."/>
            <person name="Kultz D."/>
            <person name="Laforsch C."/>
            <person name="Lindquist E."/>
            <person name="Lopez J."/>
            <person name="Manak J.R."/>
            <person name="Muller J."/>
            <person name="Pangilinan J."/>
            <person name="Patwardhan R.P."/>
            <person name="Pitluck S."/>
            <person name="Pritham E.J."/>
            <person name="Rechtsteiner A."/>
            <person name="Rho M."/>
            <person name="Rogozin I.B."/>
            <person name="Sakarya O."/>
            <person name="Salamov A."/>
            <person name="Schaack S."/>
            <person name="Shapiro H."/>
            <person name="Shiga Y."/>
            <person name="Skalitzky C."/>
            <person name="Smith Z."/>
            <person name="Souvorov A."/>
            <person name="Sung W."/>
            <person name="Tang Z."/>
            <person name="Tsuchiya D."/>
            <person name="Tu H."/>
            <person name="Vos H."/>
            <person name="Wang M."/>
            <person name="Wolf Y.I."/>
            <person name="Yamagata H."/>
            <person name="Yamada T."/>
            <person name="Ye Y."/>
            <person name="Shaw J.R."/>
            <person name="Andrews J."/>
            <person name="Crease T.J."/>
            <person name="Tang H."/>
            <person name="Lucas S.M."/>
            <person name="Robertson H.M."/>
            <person name="Bork P."/>
            <person name="Koonin E.V."/>
            <person name="Zdobnov E.M."/>
            <person name="Grigoriev I.V."/>
            <person name="Lynch M."/>
            <person name="Boore J.L."/>
        </authorList>
    </citation>
    <scope>NUCLEOTIDE SEQUENCE [LARGE SCALE GENOMIC DNA]</scope>
</reference>
<evidence type="ECO:0000313" key="2">
    <source>
        <dbReference type="Proteomes" id="UP000000305"/>
    </source>
</evidence>